<organism evidence="4 5">
    <name type="scientific">Modicisalibacter ilicicola DSM 19980</name>
    <dbReference type="NCBI Taxonomy" id="1121942"/>
    <lineage>
        <taxon>Bacteria</taxon>
        <taxon>Pseudomonadati</taxon>
        <taxon>Pseudomonadota</taxon>
        <taxon>Gammaproteobacteria</taxon>
        <taxon>Oceanospirillales</taxon>
        <taxon>Halomonadaceae</taxon>
        <taxon>Modicisalibacter</taxon>
    </lineage>
</organism>
<dbReference type="AlphaFoldDB" id="A0A1M4U5U0"/>
<keyword evidence="1 4" id="KW-0489">Methyltransferase</keyword>
<dbReference type="InterPro" id="IPR002941">
    <property type="entry name" value="DNA_methylase_N4/N6"/>
</dbReference>
<dbReference type="Proteomes" id="UP000184346">
    <property type="component" value="Unassembled WGS sequence"/>
</dbReference>
<proteinExistence type="predicted"/>
<gene>
    <name evidence="4" type="ORF">SAMN02745148_00514</name>
</gene>
<keyword evidence="2" id="KW-0808">Transferase</keyword>
<dbReference type="InterPro" id="IPR029063">
    <property type="entry name" value="SAM-dependent_MTases_sf"/>
</dbReference>
<accession>A0A1M4U5U0</accession>
<evidence type="ECO:0000256" key="1">
    <source>
        <dbReference type="ARBA" id="ARBA00022603"/>
    </source>
</evidence>
<dbReference type="EMBL" id="FQUJ01000003">
    <property type="protein sequence ID" value="SHE52004.1"/>
    <property type="molecule type" value="Genomic_DNA"/>
</dbReference>
<protein>
    <submittedName>
        <fullName evidence="4">DNA methylase</fullName>
    </submittedName>
</protein>
<dbReference type="SUPFAM" id="SSF53335">
    <property type="entry name" value="S-adenosyl-L-methionine-dependent methyltransferases"/>
    <property type="match status" value="1"/>
</dbReference>
<sequence>MLKRFASEAMKPTIPVSSWIERPGSSAGQSTIVSPMNSFATREMKNLFGEKLFSFPKPVELIQAIIEQGAPEDALVMDFFAGSATTAHAVFTCNAKDGGNRRFILVQLPEEIEKTSAAYSQGFKTIADLAKERIRIAGKKILGGECHIGWKKDVGFRVLKVSTTNMKDTYYRPDSLSQQGLLDSAENVKEGRTPEDLLFQVLVDWGVDLSLPISRQEVAGKTIFFVDGDEKHMALAACFDLDIDEAFVKQLAEYEPLRVVFRDAGFASDSVKINVEQIFAQKSPNTEVKVI</sequence>
<dbReference type="GO" id="GO:0032259">
    <property type="term" value="P:methylation"/>
    <property type="evidence" value="ECO:0007669"/>
    <property type="project" value="UniProtKB-KW"/>
</dbReference>
<evidence type="ECO:0000313" key="4">
    <source>
        <dbReference type="EMBL" id="SHE52004.1"/>
    </source>
</evidence>
<evidence type="ECO:0000256" key="2">
    <source>
        <dbReference type="ARBA" id="ARBA00022679"/>
    </source>
</evidence>
<dbReference type="GO" id="GO:0003677">
    <property type="term" value="F:DNA binding"/>
    <property type="evidence" value="ECO:0007669"/>
    <property type="project" value="InterPro"/>
</dbReference>
<dbReference type="GO" id="GO:0008170">
    <property type="term" value="F:N-methyltransferase activity"/>
    <property type="evidence" value="ECO:0007669"/>
    <property type="project" value="InterPro"/>
</dbReference>
<dbReference type="Gene3D" id="3.40.50.150">
    <property type="entry name" value="Vaccinia Virus protein VP39"/>
    <property type="match status" value="1"/>
</dbReference>
<dbReference type="STRING" id="1121942.SAMN02745148_00514"/>
<keyword evidence="5" id="KW-1185">Reference proteome</keyword>
<evidence type="ECO:0000259" key="3">
    <source>
        <dbReference type="Pfam" id="PF01555"/>
    </source>
</evidence>
<evidence type="ECO:0000313" key="5">
    <source>
        <dbReference type="Proteomes" id="UP000184346"/>
    </source>
</evidence>
<reference evidence="4 5" key="1">
    <citation type="submission" date="2016-11" db="EMBL/GenBank/DDBJ databases">
        <authorList>
            <person name="Jaros S."/>
            <person name="Januszkiewicz K."/>
            <person name="Wedrychowicz H."/>
        </authorList>
    </citation>
    <scope>NUCLEOTIDE SEQUENCE [LARGE SCALE GENOMIC DNA]</scope>
    <source>
        <strain evidence="4 5">DSM 19980</strain>
    </source>
</reference>
<name>A0A1M4U5U0_9GAMM</name>
<feature type="domain" description="DNA methylase N-4/N-6" evidence="3">
    <location>
        <begin position="46"/>
        <end position="113"/>
    </location>
</feature>
<dbReference type="Pfam" id="PF01555">
    <property type="entry name" value="N6_N4_Mtase"/>
    <property type="match status" value="1"/>
</dbReference>